<keyword evidence="9" id="KW-1185">Reference proteome</keyword>
<evidence type="ECO:0000256" key="5">
    <source>
        <dbReference type="ARBA" id="ARBA00023242"/>
    </source>
</evidence>
<dbReference type="InterPro" id="IPR006551">
    <property type="entry name" value="Polynucleotide_phosphatase"/>
</dbReference>
<dbReference type="InterPro" id="IPR006549">
    <property type="entry name" value="HAD-SF_hydro_IIIA"/>
</dbReference>
<keyword evidence="2" id="KW-0479">Metal-binding</keyword>
<dbReference type="Gene3D" id="3.40.50.1000">
    <property type="entry name" value="HAD superfamily/HAD-like"/>
    <property type="match status" value="1"/>
</dbReference>
<reference evidence="8 9" key="1">
    <citation type="submission" date="2024-01" db="EMBL/GenBank/DDBJ databases">
        <title>The genomes of 5 underutilized Papilionoideae crops provide insights into root nodulation and disease resistanc.</title>
        <authorList>
            <person name="Yuan L."/>
        </authorList>
    </citation>
    <scope>NUCLEOTIDE SEQUENCE [LARGE SCALE GENOMIC DNA]</scope>
    <source>
        <strain evidence="8">ZHUSHIDOU_FW_LH</strain>
        <tissue evidence="8">Leaf</tissue>
    </source>
</reference>
<gene>
    <name evidence="8" type="ORF">RIF29_30922</name>
</gene>
<evidence type="ECO:0000259" key="7">
    <source>
        <dbReference type="PROSITE" id="PS50064"/>
    </source>
</evidence>
<comment type="caution">
    <text evidence="8">The sequence shown here is derived from an EMBL/GenBank/DDBJ whole genome shotgun (WGS) entry which is preliminary data.</text>
</comment>
<dbReference type="GO" id="GO:0046404">
    <property type="term" value="F:ATP-dependent polydeoxyribonucleotide 5'-hydroxyl-kinase activity"/>
    <property type="evidence" value="ECO:0007669"/>
    <property type="project" value="TreeGrafter"/>
</dbReference>
<dbReference type="PANTHER" id="PTHR12083:SF9">
    <property type="entry name" value="BIFUNCTIONAL POLYNUCLEOTIDE PHOSPHATASE_KINASE"/>
    <property type="match status" value="1"/>
</dbReference>
<feature type="region of interest" description="Disordered" evidence="6">
    <location>
        <begin position="353"/>
        <end position="404"/>
    </location>
</feature>
<keyword evidence="5" id="KW-0539">Nucleus</keyword>
<evidence type="ECO:0000256" key="6">
    <source>
        <dbReference type="SAM" id="MobiDB-lite"/>
    </source>
</evidence>
<feature type="region of interest" description="Disordered" evidence="6">
    <location>
        <begin position="173"/>
        <end position="258"/>
    </location>
</feature>
<dbReference type="SUPFAM" id="SSF57716">
    <property type="entry name" value="Glucocorticoid receptor-like (DNA-binding domain)"/>
    <property type="match status" value="2"/>
</dbReference>
<dbReference type="GO" id="GO:0005634">
    <property type="term" value="C:nucleus"/>
    <property type="evidence" value="ECO:0007669"/>
    <property type="project" value="UniProtKB-SubCell"/>
</dbReference>
<dbReference type="InterPro" id="IPR001510">
    <property type="entry name" value="Znf_PARP"/>
</dbReference>
<dbReference type="EMBL" id="JAYWIO010000006">
    <property type="protein sequence ID" value="KAK7257154.1"/>
    <property type="molecule type" value="Genomic_DNA"/>
</dbReference>
<evidence type="ECO:0000256" key="1">
    <source>
        <dbReference type="ARBA" id="ARBA00004123"/>
    </source>
</evidence>
<dbReference type="PROSITE" id="PS50064">
    <property type="entry name" value="ZF_PARP_2"/>
    <property type="match status" value="2"/>
</dbReference>
<feature type="domain" description="PARP-type" evidence="7">
    <location>
        <begin position="251"/>
        <end position="328"/>
    </location>
</feature>
<dbReference type="GO" id="GO:0046403">
    <property type="term" value="F:polynucleotide 3'-phosphatase activity"/>
    <property type="evidence" value="ECO:0007669"/>
    <property type="project" value="TreeGrafter"/>
</dbReference>
<evidence type="ECO:0000256" key="3">
    <source>
        <dbReference type="ARBA" id="ARBA00022771"/>
    </source>
</evidence>
<dbReference type="InterPro" id="IPR036412">
    <property type="entry name" value="HAD-like_sf"/>
</dbReference>
<dbReference type="GO" id="GO:0003690">
    <property type="term" value="F:double-stranded DNA binding"/>
    <property type="evidence" value="ECO:0007669"/>
    <property type="project" value="TreeGrafter"/>
</dbReference>
<evidence type="ECO:0000313" key="9">
    <source>
        <dbReference type="Proteomes" id="UP001372338"/>
    </source>
</evidence>
<evidence type="ECO:0000256" key="2">
    <source>
        <dbReference type="ARBA" id="ARBA00022723"/>
    </source>
</evidence>
<dbReference type="GO" id="GO:0006281">
    <property type="term" value="P:DNA repair"/>
    <property type="evidence" value="ECO:0007669"/>
    <property type="project" value="TreeGrafter"/>
</dbReference>
<dbReference type="NCBIfam" id="TIGR01662">
    <property type="entry name" value="HAD-SF-IIIA"/>
    <property type="match status" value="1"/>
</dbReference>
<feature type="compositionally biased region" description="Basic and acidic residues" evidence="6">
    <location>
        <begin position="185"/>
        <end position="213"/>
    </location>
</feature>
<dbReference type="InterPro" id="IPR013954">
    <property type="entry name" value="PNK3P"/>
</dbReference>
<dbReference type="SUPFAM" id="SSF56784">
    <property type="entry name" value="HAD-like"/>
    <property type="match status" value="1"/>
</dbReference>
<proteinExistence type="predicted"/>
<feature type="compositionally biased region" description="Basic and acidic residues" evidence="6">
    <location>
        <begin position="365"/>
        <end position="383"/>
    </location>
</feature>
<dbReference type="InterPro" id="IPR036957">
    <property type="entry name" value="Znf_PARP_sf"/>
</dbReference>
<accession>A0AAN9HX94</accession>
<dbReference type="GO" id="GO:0008270">
    <property type="term" value="F:zinc ion binding"/>
    <property type="evidence" value="ECO:0007669"/>
    <property type="project" value="UniProtKB-KW"/>
</dbReference>
<organism evidence="8 9">
    <name type="scientific">Crotalaria pallida</name>
    <name type="common">Smooth rattlebox</name>
    <name type="synonym">Crotalaria striata</name>
    <dbReference type="NCBI Taxonomy" id="3830"/>
    <lineage>
        <taxon>Eukaryota</taxon>
        <taxon>Viridiplantae</taxon>
        <taxon>Streptophyta</taxon>
        <taxon>Embryophyta</taxon>
        <taxon>Tracheophyta</taxon>
        <taxon>Spermatophyta</taxon>
        <taxon>Magnoliopsida</taxon>
        <taxon>eudicotyledons</taxon>
        <taxon>Gunneridae</taxon>
        <taxon>Pentapetalae</taxon>
        <taxon>rosids</taxon>
        <taxon>fabids</taxon>
        <taxon>Fabales</taxon>
        <taxon>Fabaceae</taxon>
        <taxon>Papilionoideae</taxon>
        <taxon>50 kb inversion clade</taxon>
        <taxon>genistoids sensu lato</taxon>
        <taxon>core genistoids</taxon>
        <taxon>Crotalarieae</taxon>
        <taxon>Crotalaria</taxon>
    </lineage>
</organism>
<evidence type="ECO:0000256" key="4">
    <source>
        <dbReference type="ARBA" id="ARBA00022833"/>
    </source>
</evidence>
<feature type="compositionally biased region" description="Basic and acidic residues" evidence="6">
    <location>
        <begin position="220"/>
        <end position="233"/>
    </location>
</feature>
<dbReference type="FunFam" id="3.40.50.1000:FF:000198">
    <property type="entry name" value="Bifunctional polynucleotide phosphatase/kinase"/>
    <property type="match status" value="1"/>
</dbReference>
<protein>
    <recommendedName>
        <fullName evidence="7">PARP-type domain-containing protein</fullName>
    </recommendedName>
</protein>
<sequence length="630" mass="70720">MLSISRFLSITPLHPNFPKYPAPFSFPVSKYNYFRRVIQKRNPPPMQADKATEGIENEQQETKTRDPPSSILAEYAKSNRSSCKGCAKTINSKALRLGLATKDPQGFEAVRWHHPSCFPLSSHLPSSPERAIKGFSALQSRDQEAVKKLFALHDKSQEKVDDTMEDRKIELQETEASASKKHKADKAAEDIENELHPYEASDSKKRKSCDQEAVKMLSAVHDKPQEKADKATEDIENEQQETKTRDPPSSILAEYAKSNRSSCKGCAKTINSKALRLGLATKDPRGFEAVRWHHPSCFPLSSHLPSSPERAIKGFSALQSRDQEAVKKLFALHDKSQEKVDDTMEDRKIELQETEASASKKHKADKAAEDIENELHPYEASDSKKRKANKTTEDIENELQETKTSDSKRTKLCASEAVDINFSVSDAKSNYKDATLLPKWKAFRTVIFLERDDGLRDSSKIAAFDFDGCLANTDVRRVGAAAWSLMYPSIPDKLQSLYNDGFKLVIFTNESNIERWKNKRQAAVDSKIGRLNNFIAKVKVPIQVFIACGVSKSSGKGKAVIKVDDPFRKPKPGMWQLMKQHFNSSISIDMDQSFYVGDAAGRKSDHGDADIKFAKAIGLKFYVPEEYFGA</sequence>
<dbReference type="NCBIfam" id="TIGR01664">
    <property type="entry name" value="DNA-3'-Pase"/>
    <property type="match status" value="1"/>
</dbReference>
<evidence type="ECO:0000313" key="8">
    <source>
        <dbReference type="EMBL" id="KAK7257154.1"/>
    </source>
</evidence>
<dbReference type="Proteomes" id="UP001372338">
    <property type="component" value="Unassembled WGS sequence"/>
</dbReference>
<feature type="domain" description="PARP-type" evidence="7">
    <location>
        <begin position="71"/>
        <end position="148"/>
    </location>
</feature>
<dbReference type="CDD" id="cd01625">
    <property type="entry name" value="HAD_PNP"/>
    <property type="match status" value="1"/>
</dbReference>
<keyword evidence="3" id="KW-0863">Zinc-finger</keyword>
<comment type="subcellular location">
    <subcellularLocation>
        <location evidence="1">Nucleus</location>
    </subcellularLocation>
</comment>
<dbReference type="SMART" id="SM01336">
    <property type="entry name" value="zf-PARP"/>
    <property type="match status" value="2"/>
</dbReference>
<keyword evidence="4" id="KW-0862">Zinc</keyword>
<dbReference type="Pfam" id="PF08645">
    <property type="entry name" value="PNK3P"/>
    <property type="match status" value="1"/>
</dbReference>
<feature type="region of interest" description="Disordered" evidence="6">
    <location>
        <begin position="42"/>
        <end position="70"/>
    </location>
</feature>
<dbReference type="PANTHER" id="PTHR12083">
    <property type="entry name" value="BIFUNCTIONAL POLYNUCLEOTIDE PHOSPHATASE/KINASE"/>
    <property type="match status" value="1"/>
</dbReference>
<dbReference type="Pfam" id="PF00645">
    <property type="entry name" value="zf-PARP"/>
    <property type="match status" value="2"/>
</dbReference>
<dbReference type="Gene3D" id="3.30.1740.10">
    <property type="entry name" value="Zinc finger, PARP-type"/>
    <property type="match status" value="2"/>
</dbReference>
<name>A0AAN9HX94_CROPI</name>
<dbReference type="AlphaFoldDB" id="A0AAN9HX94"/>
<dbReference type="InterPro" id="IPR023214">
    <property type="entry name" value="HAD_sf"/>
</dbReference>